<dbReference type="InterPro" id="IPR007456">
    <property type="entry name" value="Smg"/>
</dbReference>
<dbReference type="OrthoDB" id="5401951at2"/>
<dbReference type="PATRIC" id="fig|1603606.3.peg.796"/>
<evidence type="ECO:0000313" key="2">
    <source>
        <dbReference type="EMBL" id="ALC15517.1"/>
    </source>
</evidence>
<dbReference type="Proteomes" id="UP000057158">
    <property type="component" value="Chromosome"/>
</dbReference>
<protein>
    <recommendedName>
        <fullName evidence="1">Protein Smg homolog</fullName>
    </recommendedName>
</protein>
<sequence>MTKDPQKERVLAIVSIIAQYVMEDRGFLSESEIVEELLAVGFESEEIDAAFSWMENLSLHAPPKASAPLALSTHRVFTAEENRNLSREARGFLVQLRTMGILDDDTEEEILEKALDGAEDEVSLSELKTITAFTVFARSHDQWRREVDCILDNDWSRLYH</sequence>
<comment type="similarity">
    <text evidence="1">Belongs to the Smg family.</text>
</comment>
<dbReference type="AlphaFoldDB" id="A0A0M4D7M1"/>
<dbReference type="EMBL" id="CP010802">
    <property type="protein sequence ID" value="ALC15517.1"/>
    <property type="molecule type" value="Genomic_DNA"/>
</dbReference>
<dbReference type="RefSeq" id="WP_053549716.1">
    <property type="nucleotide sequence ID" value="NZ_CP010802.1"/>
</dbReference>
<name>A0A0M4D7M1_9BACT</name>
<accession>A0A0M4D7M1</accession>
<dbReference type="HAMAP" id="MF_00598">
    <property type="entry name" value="Smg"/>
    <property type="match status" value="1"/>
</dbReference>
<dbReference type="PANTHER" id="PTHR38692:SF1">
    <property type="entry name" value="PROTEIN SMG"/>
    <property type="match status" value="1"/>
</dbReference>
<dbReference type="PANTHER" id="PTHR38692">
    <property type="entry name" value="PROTEIN SMG"/>
    <property type="match status" value="1"/>
</dbReference>
<evidence type="ECO:0000313" key="3">
    <source>
        <dbReference type="Proteomes" id="UP000057158"/>
    </source>
</evidence>
<dbReference type="STRING" id="1603606.DSOUD_0729"/>
<reference evidence="2 3" key="1">
    <citation type="submission" date="2015-07" db="EMBL/GenBank/DDBJ databases">
        <title>Isolation and Genomic Characterization of a Novel Halophilic Metal-Reducing Deltaproteobacterium from the Deep Subsurface.</title>
        <authorList>
            <person name="Badalamenti J.P."/>
            <person name="Summers Z.M."/>
            <person name="Gralnick J.A."/>
            <person name="Bond D.R."/>
        </authorList>
    </citation>
    <scope>NUCLEOTIDE SEQUENCE [LARGE SCALE GENOMIC DNA]</scope>
    <source>
        <strain evidence="2 3">WTL</strain>
    </source>
</reference>
<keyword evidence="3" id="KW-1185">Reference proteome</keyword>
<dbReference type="Pfam" id="PF04361">
    <property type="entry name" value="DUF494"/>
    <property type="match status" value="1"/>
</dbReference>
<evidence type="ECO:0000256" key="1">
    <source>
        <dbReference type="HAMAP-Rule" id="MF_00598"/>
    </source>
</evidence>
<dbReference type="KEGG" id="des:DSOUD_0729"/>
<organism evidence="2 3">
    <name type="scientific">Desulfuromonas soudanensis</name>
    <dbReference type="NCBI Taxonomy" id="1603606"/>
    <lineage>
        <taxon>Bacteria</taxon>
        <taxon>Pseudomonadati</taxon>
        <taxon>Thermodesulfobacteriota</taxon>
        <taxon>Desulfuromonadia</taxon>
        <taxon>Desulfuromonadales</taxon>
        <taxon>Desulfuromonadaceae</taxon>
        <taxon>Desulfuromonas</taxon>
    </lineage>
</organism>
<gene>
    <name evidence="1" type="primary">smg</name>
    <name evidence="2" type="ORF">DSOUD_0729</name>
</gene>
<proteinExistence type="inferred from homology"/>